<dbReference type="EMBL" id="BMEY01000004">
    <property type="protein sequence ID" value="GGA67567.1"/>
    <property type="molecule type" value="Genomic_DNA"/>
</dbReference>
<comment type="caution">
    <text evidence="2">The sequence shown here is derived from an EMBL/GenBank/DDBJ whole genome shotgun (WGS) entry which is preliminary data.</text>
</comment>
<dbReference type="Proteomes" id="UP000613512">
    <property type="component" value="Unassembled WGS sequence"/>
</dbReference>
<dbReference type="RefSeq" id="WP_188383528.1">
    <property type="nucleotide sequence ID" value="NZ_BMEY01000004.1"/>
</dbReference>
<reference evidence="2" key="1">
    <citation type="journal article" date="2014" name="Int. J. Syst. Evol. Microbiol.">
        <title>Complete genome sequence of Corynebacterium casei LMG S-19264T (=DSM 44701T), isolated from a smear-ripened cheese.</title>
        <authorList>
            <consortium name="US DOE Joint Genome Institute (JGI-PGF)"/>
            <person name="Walter F."/>
            <person name="Albersmeier A."/>
            <person name="Kalinowski J."/>
            <person name="Ruckert C."/>
        </authorList>
    </citation>
    <scope>NUCLEOTIDE SEQUENCE</scope>
    <source>
        <strain evidence="2">CGMCC 1.12408</strain>
    </source>
</reference>
<keyword evidence="3" id="KW-1185">Reference proteome</keyword>
<evidence type="ECO:0000256" key="1">
    <source>
        <dbReference type="SAM" id="Phobius"/>
    </source>
</evidence>
<name>A0A916RRF8_9BACI</name>
<keyword evidence="1" id="KW-1133">Transmembrane helix</keyword>
<sequence length="65" mass="7478">MGFEGFNLLVIFGLISLFVISFTMFIKKMVVNTTTTTYETNELGKKLDIIIEQNNRIIALMEKED</sequence>
<dbReference type="Pfam" id="PF13314">
    <property type="entry name" value="DUF4083"/>
    <property type="match status" value="1"/>
</dbReference>
<dbReference type="InterPro" id="IPR025143">
    <property type="entry name" value="DUF4083"/>
</dbReference>
<evidence type="ECO:0000313" key="2">
    <source>
        <dbReference type="EMBL" id="GGA67567.1"/>
    </source>
</evidence>
<evidence type="ECO:0008006" key="4">
    <source>
        <dbReference type="Google" id="ProtNLM"/>
    </source>
</evidence>
<feature type="transmembrane region" description="Helical" evidence="1">
    <location>
        <begin position="6"/>
        <end position="26"/>
    </location>
</feature>
<keyword evidence="1" id="KW-0812">Transmembrane</keyword>
<reference evidence="2" key="2">
    <citation type="submission" date="2020-09" db="EMBL/GenBank/DDBJ databases">
        <authorList>
            <person name="Sun Q."/>
            <person name="Zhou Y."/>
        </authorList>
    </citation>
    <scope>NUCLEOTIDE SEQUENCE</scope>
    <source>
        <strain evidence="2">CGMCC 1.12408</strain>
    </source>
</reference>
<keyword evidence="1" id="KW-0472">Membrane</keyword>
<gene>
    <name evidence="2" type="ORF">GCM10008025_09250</name>
</gene>
<proteinExistence type="predicted"/>
<organism evidence="2 3">
    <name type="scientific">Ornithinibacillus halotolerans</name>
    <dbReference type="NCBI Taxonomy" id="1274357"/>
    <lineage>
        <taxon>Bacteria</taxon>
        <taxon>Bacillati</taxon>
        <taxon>Bacillota</taxon>
        <taxon>Bacilli</taxon>
        <taxon>Bacillales</taxon>
        <taxon>Bacillaceae</taxon>
        <taxon>Ornithinibacillus</taxon>
    </lineage>
</organism>
<dbReference type="AlphaFoldDB" id="A0A916RRF8"/>
<evidence type="ECO:0000313" key="3">
    <source>
        <dbReference type="Proteomes" id="UP000613512"/>
    </source>
</evidence>
<protein>
    <recommendedName>
        <fullName evidence="4">DUF4083 domain-containing protein</fullName>
    </recommendedName>
</protein>
<accession>A0A916RRF8</accession>